<dbReference type="EMBL" id="AP015034">
    <property type="protein sequence ID" value="BAT76727.1"/>
    <property type="molecule type" value="Genomic_DNA"/>
</dbReference>
<name>A0A0S3R828_PHAAN</name>
<evidence type="ECO:0000256" key="1">
    <source>
        <dbReference type="SAM" id="MobiDB-lite"/>
    </source>
</evidence>
<evidence type="ECO:0000313" key="3">
    <source>
        <dbReference type="Proteomes" id="UP000291084"/>
    </source>
</evidence>
<evidence type="ECO:0000313" key="2">
    <source>
        <dbReference type="EMBL" id="BAT76727.1"/>
    </source>
</evidence>
<reference evidence="2 3" key="1">
    <citation type="journal article" date="2015" name="Sci. Rep.">
        <title>The power of single molecule real-time sequencing technology in the de novo assembly of a eukaryotic genome.</title>
        <authorList>
            <person name="Sakai H."/>
            <person name="Naito K."/>
            <person name="Ogiso-Tanaka E."/>
            <person name="Takahashi Y."/>
            <person name="Iseki K."/>
            <person name="Muto C."/>
            <person name="Satou K."/>
            <person name="Teruya K."/>
            <person name="Shiroma A."/>
            <person name="Shimoji M."/>
            <person name="Hirano T."/>
            <person name="Itoh T."/>
            <person name="Kaga A."/>
            <person name="Tomooka N."/>
        </authorList>
    </citation>
    <scope>NUCLEOTIDE SEQUENCE [LARGE SCALE GENOMIC DNA]</scope>
    <source>
        <strain evidence="3">cv. Shumari</strain>
    </source>
</reference>
<feature type="region of interest" description="Disordered" evidence="1">
    <location>
        <begin position="239"/>
        <end position="264"/>
    </location>
</feature>
<protein>
    <submittedName>
        <fullName evidence="2">Uncharacterized protein</fullName>
    </submittedName>
</protein>
<accession>A0A0S3R828</accession>
<feature type="compositionally biased region" description="Basic and acidic residues" evidence="1">
    <location>
        <begin position="240"/>
        <end position="250"/>
    </location>
</feature>
<proteinExistence type="predicted"/>
<keyword evidence="3" id="KW-1185">Reference proteome</keyword>
<dbReference type="Proteomes" id="UP000291084">
    <property type="component" value="Chromosome 1"/>
</dbReference>
<gene>
    <name evidence="2" type="primary">Vigan.01G477700</name>
    <name evidence="2" type="ORF">VIGAN_01477700</name>
</gene>
<dbReference type="AlphaFoldDB" id="A0A0S3R828"/>
<organism evidence="2 3">
    <name type="scientific">Vigna angularis var. angularis</name>
    <dbReference type="NCBI Taxonomy" id="157739"/>
    <lineage>
        <taxon>Eukaryota</taxon>
        <taxon>Viridiplantae</taxon>
        <taxon>Streptophyta</taxon>
        <taxon>Embryophyta</taxon>
        <taxon>Tracheophyta</taxon>
        <taxon>Spermatophyta</taxon>
        <taxon>Magnoliopsida</taxon>
        <taxon>eudicotyledons</taxon>
        <taxon>Gunneridae</taxon>
        <taxon>Pentapetalae</taxon>
        <taxon>rosids</taxon>
        <taxon>fabids</taxon>
        <taxon>Fabales</taxon>
        <taxon>Fabaceae</taxon>
        <taxon>Papilionoideae</taxon>
        <taxon>50 kb inversion clade</taxon>
        <taxon>NPAAA clade</taxon>
        <taxon>indigoferoid/millettioid clade</taxon>
        <taxon>Phaseoleae</taxon>
        <taxon>Vigna</taxon>
    </lineage>
</organism>
<sequence>MHLCQLQIIDIIAKVIGHSRNHARFTSPWRAIEKVTPLPCPSSFMVERLSIGEVLKILHDLFLLLRVHGQCVKGAGVLEGHGFPRVTPGIQGTTSGIGVQKTILVLPSDIAGFLHNVIEVGIKDQGLVFLLDPEREATLLVGERTPGEGLGLPLCDHVFPEDVDAVEGVHDAVIVGEAEGEAAGVDGACQTQAVSGDGDGGAEIELHGVVELVGVDAVDLGYVKVAVGGEAVEDPIEEFDGSKTEFRGEDCLEDGLTEGKHTEK</sequence>